<sequence length="101" mass="11786">MPPVIDIDEIFREDRTNPVTERSLPWEETCDGITVVVEPKPHWAEDLRAFRLETREYCRYADWLLHGARARFFGHADLSGDEVMLKARAMVAREIAEGLWD</sequence>
<dbReference type="RefSeq" id="WP_107325958.1">
    <property type="nucleotide sequence ID" value="NZ_NHSP01000051.1"/>
</dbReference>
<evidence type="ECO:0000313" key="1">
    <source>
        <dbReference type="EMBL" id="PTE15468.1"/>
    </source>
</evidence>
<dbReference type="AlphaFoldDB" id="A0A2T4JCC2"/>
<dbReference type="Proteomes" id="UP000241899">
    <property type="component" value="Unassembled WGS sequence"/>
</dbReference>
<keyword evidence="2" id="KW-1185">Reference proteome</keyword>
<accession>A0A2T4JCC2</accession>
<gene>
    <name evidence="1" type="ORF">C5F46_13985</name>
</gene>
<organism evidence="1 2">
    <name type="scientific">Phaeovulum veldkampii DSM 11550</name>
    <dbReference type="NCBI Taxonomy" id="1185920"/>
    <lineage>
        <taxon>Bacteria</taxon>
        <taxon>Pseudomonadati</taxon>
        <taxon>Pseudomonadota</taxon>
        <taxon>Alphaproteobacteria</taxon>
        <taxon>Rhodobacterales</taxon>
        <taxon>Paracoccaceae</taxon>
        <taxon>Phaeovulum</taxon>
    </lineage>
</organism>
<reference evidence="1 2" key="1">
    <citation type="submission" date="2018-03" db="EMBL/GenBank/DDBJ databases">
        <title>Rhodobacter veldkampii.</title>
        <authorList>
            <person name="Meyer T.E."/>
            <person name="Miller S."/>
            <person name="Lodha T."/>
            <person name="Gandham S."/>
            <person name="Chintalapati S."/>
            <person name="Chintalapati V.R."/>
        </authorList>
    </citation>
    <scope>NUCLEOTIDE SEQUENCE [LARGE SCALE GENOMIC DNA]</scope>
    <source>
        <strain evidence="1 2">DSM 11550</strain>
    </source>
</reference>
<evidence type="ECO:0000313" key="2">
    <source>
        <dbReference type="Proteomes" id="UP000241899"/>
    </source>
</evidence>
<comment type="caution">
    <text evidence="1">The sequence shown here is derived from an EMBL/GenBank/DDBJ whole genome shotgun (WGS) entry which is preliminary data.</text>
</comment>
<dbReference type="OrthoDB" id="7363631at2"/>
<name>A0A2T4JCC2_9RHOB</name>
<dbReference type="EMBL" id="PZKF01000045">
    <property type="protein sequence ID" value="PTE15468.1"/>
    <property type="molecule type" value="Genomic_DNA"/>
</dbReference>
<proteinExistence type="predicted"/>
<protein>
    <submittedName>
        <fullName evidence="1">Uncharacterized protein</fullName>
    </submittedName>
</protein>